<comment type="caution">
    <text evidence="2">The sequence shown here is derived from an EMBL/GenBank/DDBJ whole genome shotgun (WGS) entry which is preliminary data.</text>
</comment>
<name>A0AAV5KD73_9ROSI</name>
<dbReference type="EMBL" id="BPVZ01000060">
    <property type="protein sequence ID" value="GKV22521.1"/>
    <property type="molecule type" value="Genomic_DNA"/>
</dbReference>
<accession>A0AAV5KD73</accession>
<organism evidence="2 3">
    <name type="scientific">Rubroshorea leprosula</name>
    <dbReference type="NCBI Taxonomy" id="152421"/>
    <lineage>
        <taxon>Eukaryota</taxon>
        <taxon>Viridiplantae</taxon>
        <taxon>Streptophyta</taxon>
        <taxon>Embryophyta</taxon>
        <taxon>Tracheophyta</taxon>
        <taxon>Spermatophyta</taxon>
        <taxon>Magnoliopsida</taxon>
        <taxon>eudicotyledons</taxon>
        <taxon>Gunneridae</taxon>
        <taxon>Pentapetalae</taxon>
        <taxon>rosids</taxon>
        <taxon>malvids</taxon>
        <taxon>Malvales</taxon>
        <taxon>Dipterocarpaceae</taxon>
        <taxon>Rubroshorea</taxon>
    </lineage>
</organism>
<keyword evidence="1" id="KW-0175">Coiled coil</keyword>
<evidence type="ECO:0000256" key="1">
    <source>
        <dbReference type="SAM" id="Coils"/>
    </source>
</evidence>
<gene>
    <name evidence="2" type="ORF">SLEP1_g32385</name>
</gene>
<protein>
    <submittedName>
        <fullName evidence="2">Uncharacterized protein</fullName>
    </submittedName>
</protein>
<proteinExistence type="predicted"/>
<reference evidence="2 3" key="1">
    <citation type="journal article" date="2021" name="Commun. Biol.">
        <title>The genome of Shorea leprosula (Dipterocarpaceae) highlights the ecological relevance of drought in aseasonal tropical rainforests.</title>
        <authorList>
            <person name="Ng K.K.S."/>
            <person name="Kobayashi M.J."/>
            <person name="Fawcett J.A."/>
            <person name="Hatakeyama M."/>
            <person name="Paape T."/>
            <person name="Ng C.H."/>
            <person name="Ang C.C."/>
            <person name="Tnah L.H."/>
            <person name="Lee C.T."/>
            <person name="Nishiyama T."/>
            <person name="Sese J."/>
            <person name="O'Brien M.J."/>
            <person name="Copetti D."/>
            <person name="Mohd Noor M.I."/>
            <person name="Ong R.C."/>
            <person name="Putra M."/>
            <person name="Sireger I.Z."/>
            <person name="Indrioko S."/>
            <person name="Kosugi Y."/>
            <person name="Izuno A."/>
            <person name="Isagi Y."/>
            <person name="Lee S.L."/>
            <person name="Shimizu K.K."/>
        </authorList>
    </citation>
    <scope>NUCLEOTIDE SEQUENCE [LARGE SCALE GENOMIC DNA]</scope>
    <source>
        <strain evidence="2">214</strain>
    </source>
</reference>
<sequence>MKEKFKDLPERAATATKDKNMCTNKEFVKVTLVRKVERCLIEFKKAKEEAEQQERSIVTLQLQAKALLAQIDEAQKKKDNNSSKQKEMFKLSEDLKAALDVLEKQWPDYEAKMKAAEEEEKKVSTEWHKMKQFVVSLKTPFYSSDLKPCSM</sequence>
<evidence type="ECO:0000313" key="3">
    <source>
        <dbReference type="Proteomes" id="UP001054252"/>
    </source>
</evidence>
<feature type="coiled-coil region" evidence="1">
    <location>
        <begin position="33"/>
        <end position="119"/>
    </location>
</feature>
<keyword evidence="3" id="KW-1185">Reference proteome</keyword>
<dbReference type="Proteomes" id="UP001054252">
    <property type="component" value="Unassembled WGS sequence"/>
</dbReference>
<evidence type="ECO:0000313" key="2">
    <source>
        <dbReference type="EMBL" id="GKV22521.1"/>
    </source>
</evidence>
<dbReference type="AlphaFoldDB" id="A0AAV5KD73"/>